<evidence type="ECO:0000259" key="13">
    <source>
        <dbReference type="Pfam" id="PF13206"/>
    </source>
</evidence>
<feature type="coiled-coil region" evidence="9">
    <location>
        <begin position="350"/>
        <end position="377"/>
    </location>
</feature>
<dbReference type="InterPro" id="IPR019609">
    <property type="entry name" value="Variant_surf_glycoprt_trypan_C"/>
</dbReference>
<dbReference type="VEuPathDB" id="TriTrypDB:Tb11.v5.0955"/>
<evidence type="ECO:0000256" key="1">
    <source>
        <dbReference type="ARBA" id="ARBA00002523"/>
    </source>
</evidence>
<keyword evidence="3" id="KW-1003">Cell membrane</keyword>
<evidence type="ECO:0000256" key="5">
    <source>
        <dbReference type="ARBA" id="ARBA00022729"/>
    </source>
</evidence>
<organism evidence="14">
    <name type="scientific">Trypanosoma brucei</name>
    <dbReference type="NCBI Taxonomy" id="5691"/>
    <lineage>
        <taxon>Eukaryota</taxon>
        <taxon>Discoba</taxon>
        <taxon>Euglenozoa</taxon>
        <taxon>Kinetoplastea</taxon>
        <taxon>Metakinetoplastina</taxon>
        <taxon>Trypanosomatida</taxon>
        <taxon>Trypanosomatidae</taxon>
        <taxon>Trypanosoma</taxon>
    </lineage>
</organism>
<comment type="subcellular location">
    <subcellularLocation>
        <location evidence="2">Cell membrane</location>
        <topology evidence="2">Lipid-anchor</topology>
        <topology evidence="2">GPI-anchor</topology>
    </subcellularLocation>
</comment>
<feature type="domain" description="Trypanosome variant surface glycoprotein B-type N-terminal" evidence="13">
    <location>
        <begin position="21"/>
        <end position="375"/>
    </location>
</feature>
<dbReference type="GO" id="GO:0005886">
    <property type="term" value="C:plasma membrane"/>
    <property type="evidence" value="ECO:0007669"/>
    <property type="project" value="UniProtKB-SubCell"/>
</dbReference>
<keyword evidence="7" id="KW-0325">Glycoprotein</keyword>
<feature type="region of interest" description="Disordered" evidence="10">
    <location>
        <begin position="434"/>
        <end position="462"/>
    </location>
</feature>
<evidence type="ECO:0000256" key="4">
    <source>
        <dbReference type="ARBA" id="ARBA00022622"/>
    </source>
</evidence>
<evidence type="ECO:0000256" key="3">
    <source>
        <dbReference type="ARBA" id="ARBA00022475"/>
    </source>
</evidence>
<keyword evidence="6" id="KW-0472">Membrane</keyword>
<dbReference type="GO" id="GO:0098552">
    <property type="term" value="C:side of membrane"/>
    <property type="evidence" value="ECO:0007669"/>
    <property type="project" value="UniProtKB-KW"/>
</dbReference>
<feature type="chain" id="PRO_5009615373" evidence="11">
    <location>
        <begin position="26"/>
        <end position="512"/>
    </location>
</feature>
<dbReference type="AlphaFoldDB" id="A0A1J0R5B6"/>
<evidence type="ECO:0000313" key="14">
    <source>
        <dbReference type="EMBL" id="APD73039.1"/>
    </source>
</evidence>
<feature type="compositionally biased region" description="Basic and acidic residues" evidence="10">
    <location>
        <begin position="434"/>
        <end position="447"/>
    </location>
</feature>
<reference evidence="14" key="1">
    <citation type="submission" date="2016-08" db="EMBL/GenBank/DDBJ databases">
        <title>VSG repertoire of Trypanosoma brucei EATRO 1125.</title>
        <authorList>
            <person name="Cross G.A."/>
        </authorList>
    </citation>
    <scope>NUCLEOTIDE SEQUENCE</scope>
    <source>
        <strain evidence="14">EATRO 1125</strain>
    </source>
</reference>
<dbReference type="EMBL" id="KX699083">
    <property type="protein sequence ID" value="APD73039.1"/>
    <property type="molecule type" value="Genomic_DNA"/>
</dbReference>
<protein>
    <submittedName>
        <fullName evidence="14">Variant surface glycoprotein 1125.193</fullName>
    </submittedName>
</protein>
<evidence type="ECO:0000256" key="2">
    <source>
        <dbReference type="ARBA" id="ARBA00004609"/>
    </source>
</evidence>
<evidence type="ECO:0000256" key="8">
    <source>
        <dbReference type="ARBA" id="ARBA00023288"/>
    </source>
</evidence>
<evidence type="ECO:0000256" key="9">
    <source>
        <dbReference type="SAM" id="Coils"/>
    </source>
</evidence>
<keyword evidence="4" id="KW-0336">GPI-anchor</keyword>
<dbReference type="Gene3D" id="3.30.1680.40">
    <property type="match status" value="1"/>
</dbReference>
<name>A0A1J0R5B6_9TRYP</name>
<feature type="compositionally biased region" description="Low complexity" evidence="10">
    <location>
        <begin position="450"/>
        <end position="462"/>
    </location>
</feature>
<feature type="domain" description="Trypanosome variant surface glycoprotein C-terminal" evidence="12">
    <location>
        <begin position="413"/>
        <end position="507"/>
    </location>
</feature>
<evidence type="ECO:0000256" key="6">
    <source>
        <dbReference type="ARBA" id="ARBA00023136"/>
    </source>
</evidence>
<evidence type="ECO:0000256" key="11">
    <source>
        <dbReference type="SAM" id="SignalP"/>
    </source>
</evidence>
<dbReference type="VEuPathDB" id="TriTrypDB:Tb1125.Tb10.v4.0145"/>
<dbReference type="Pfam" id="PF10659">
    <property type="entry name" value="Trypan_glycop_C"/>
    <property type="match status" value="1"/>
</dbReference>
<keyword evidence="5 11" id="KW-0732">Signal</keyword>
<evidence type="ECO:0000256" key="10">
    <source>
        <dbReference type="SAM" id="MobiDB-lite"/>
    </source>
</evidence>
<evidence type="ECO:0000259" key="12">
    <source>
        <dbReference type="Pfam" id="PF10659"/>
    </source>
</evidence>
<sequence length="512" mass="55322">MKDKPNFILLLSAAAAAAYCSVANAALQDDANVQVREALCTIVELGGTRAKLTTTKPPLSPAADSIMELNMTASEQAWIELFRKEKGKDDSRDYDASKLPKDTDWEGKWEAWQQQAGKLLKQDARTTLEKKHKINMLTEQQRVALRLALEPIAEEARHLIAKAKDQGLQQKIMSETDMQKQFNQAIYGTNEEPADESMVTNLFGDPAGGSRAANCVGDESDGKAKTVLVVLVCLCAKDSNNGANTAKACTGTAPTQTWGPANTNPGATLQKEIANMCNRKRQHSVTSTDLKHRIQAIAAKFKYDSAAGYIGAHTNGECTGSSNTGICVKYASMVAAAASPLEAVGWLKTLSTLADNLAHHEDAVKELESVNAEINRKGSAAQAVVYAALAQKQDHDKQINTAAQPQTNDGKYCTKHKINTTCTADNNCKWKGKTDTEGDCKPKETGSEGRTGTSDGAAGTTTEKCKGKLEDACKKAPECKWDGKESKDSSTLVMTKFALTFIDFESFLSYEF</sequence>
<evidence type="ECO:0000256" key="7">
    <source>
        <dbReference type="ARBA" id="ARBA00023180"/>
    </source>
</evidence>
<accession>A0A1J0R5B6</accession>
<dbReference type="Pfam" id="PF13206">
    <property type="entry name" value="VSG_B"/>
    <property type="match status" value="1"/>
</dbReference>
<proteinExistence type="predicted"/>
<comment type="function">
    <text evidence="1">VSG forms a coat on the surface of the parasite. The trypanosome evades the immune response of the host by expressing a series of antigenically distinct VSGs from an estimated 1000 VSG genes.</text>
</comment>
<feature type="signal peptide" evidence="11">
    <location>
        <begin position="1"/>
        <end position="25"/>
    </location>
</feature>
<dbReference type="InterPro" id="IPR025932">
    <property type="entry name" value="Trypano_VSG_B_N_dom"/>
</dbReference>
<keyword evidence="8" id="KW-0449">Lipoprotein</keyword>
<dbReference type="VEuPathDB" id="TriTrypDB:Tb427_000356600"/>
<keyword evidence="9" id="KW-0175">Coiled coil</keyword>